<dbReference type="PANTHER" id="PTHR47326">
    <property type="entry name" value="TRANSPOSABLE ELEMENT TC3 TRANSPOSASE-LIKE PROTEIN"/>
    <property type="match status" value="1"/>
</dbReference>
<dbReference type="InterPro" id="IPR036397">
    <property type="entry name" value="RNaseH_sf"/>
</dbReference>
<dbReference type="EMBL" id="KQ426687">
    <property type="protein sequence ID" value="KOF67936.1"/>
    <property type="molecule type" value="Genomic_DNA"/>
</dbReference>
<proteinExistence type="predicted"/>
<sequence length="132" mass="14979">MVGKNEKFVKTIVWSDEAQFKLNGTVNLHNFVYWASGNLFLHVEKAVNLPGVDAGCGASAKVLIKPFFFEGTETGQMYLDLLCASILSAIHVLYRSNKFSFNKRAHSNTYSPDARAYLDENVQRLDRTKRRM</sequence>
<dbReference type="OrthoDB" id="10024116at2759"/>
<reference evidence="1" key="1">
    <citation type="submission" date="2015-07" db="EMBL/GenBank/DDBJ databases">
        <title>MeaNS - Measles Nucleotide Surveillance Program.</title>
        <authorList>
            <person name="Tran T."/>
            <person name="Druce J."/>
        </authorList>
    </citation>
    <scope>NUCLEOTIDE SEQUENCE</scope>
    <source>
        <strain evidence="1">UCB-OBI-ISO-001</strain>
        <tissue evidence="1">Gonad</tissue>
    </source>
</reference>
<gene>
    <name evidence="1" type="ORF">OCBIM_22008551mg</name>
</gene>
<organism evidence="1">
    <name type="scientific">Octopus bimaculoides</name>
    <name type="common">California two-spotted octopus</name>
    <dbReference type="NCBI Taxonomy" id="37653"/>
    <lineage>
        <taxon>Eukaryota</taxon>
        <taxon>Metazoa</taxon>
        <taxon>Spiralia</taxon>
        <taxon>Lophotrochozoa</taxon>
        <taxon>Mollusca</taxon>
        <taxon>Cephalopoda</taxon>
        <taxon>Coleoidea</taxon>
        <taxon>Octopodiformes</taxon>
        <taxon>Octopoda</taxon>
        <taxon>Incirrata</taxon>
        <taxon>Octopodidae</taxon>
        <taxon>Octopus</taxon>
    </lineage>
</organism>
<dbReference type="GO" id="GO:0003676">
    <property type="term" value="F:nucleic acid binding"/>
    <property type="evidence" value="ECO:0007669"/>
    <property type="project" value="InterPro"/>
</dbReference>
<dbReference type="Gene3D" id="3.30.420.10">
    <property type="entry name" value="Ribonuclease H-like superfamily/Ribonuclease H"/>
    <property type="match status" value="1"/>
</dbReference>
<evidence type="ECO:0000313" key="1">
    <source>
        <dbReference type="EMBL" id="KOF67936.1"/>
    </source>
</evidence>
<protein>
    <submittedName>
        <fullName evidence="1">Uncharacterized protein</fullName>
    </submittedName>
</protein>
<accession>A0A0L8FTA5</accession>
<dbReference type="PANTHER" id="PTHR47326:SF1">
    <property type="entry name" value="HTH PSQ-TYPE DOMAIN-CONTAINING PROTEIN"/>
    <property type="match status" value="1"/>
</dbReference>
<dbReference type="AlphaFoldDB" id="A0A0L8FTA5"/>
<dbReference type="STRING" id="37653.A0A0L8FTA5"/>
<name>A0A0L8FTA5_OCTBM</name>